<organism evidence="6 7">
    <name type="scientific">Microtetraspora malaysiensis</name>
    <dbReference type="NCBI Taxonomy" id="161358"/>
    <lineage>
        <taxon>Bacteria</taxon>
        <taxon>Bacillati</taxon>
        <taxon>Actinomycetota</taxon>
        <taxon>Actinomycetes</taxon>
        <taxon>Streptosporangiales</taxon>
        <taxon>Streptosporangiaceae</taxon>
        <taxon>Microtetraspora</taxon>
    </lineage>
</organism>
<dbReference type="NCBIfam" id="NF041363">
    <property type="entry name" value="GntD_guanitoxin"/>
    <property type="match status" value="1"/>
</dbReference>
<comment type="similarity">
    <text evidence="1">Belongs to the clavaminate synthase family.</text>
</comment>
<dbReference type="SUPFAM" id="SSF51197">
    <property type="entry name" value="Clavaminate synthase-like"/>
    <property type="match status" value="1"/>
</dbReference>
<dbReference type="Pfam" id="PF02668">
    <property type="entry name" value="TauD"/>
    <property type="match status" value="1"/>
</dbReference>
<evidence type="ECO:0000256" key="3">
    <source>
        <dbReference type="ARBA" id="ARBA00023002"/>
    </source>
</evidence>
<accession>A0ABW6T1X9</accession>
<keyword evidence="7" id="KW-1185">Reference proteome</keyword>
<dbReference type="PIRSF" id="PIRSF019543">
    <property type="entry name" value="Clavaminate_syn"/>
    <property type="match status" value="1"/>
</dbReference>
<dbReference type="EMBL" id="JBIASD010000043">
    <property type="protein sequence ID" value="MFF3671274.1"/>
    <property type="molecule type" value="Genomic_DNA"/>
</dbReference>
<gene>
    <name evidence="6" type="primary">gntD</name>
    <name evidence="6" type="ORF">ACFYXI_37390</name>
</gene>
<evidence type="ECO:0000256" key="2">
    <source>
        <dbReference type="ARBA" id="ARBA00022723"/>
    </source>
</evidence>
<evidence type="ECO:0000313" key="6">
    <source>
        <dbReference type="EMBL" id="MFF3671274.1"/>
    </source>
</evidence>
<evidence type="ECO:0000256" key="4">
    <source>
        <dbReference type="ARBA" id="ARBA00023004"/>
    </source>
</evidence>
<reference evidence="6 7" key="1">
    <citation type="submission" date="2024-10" db="EMBL/GenBank/DDBJ databases">
        <title>The Natural Products Discovery Center: Release of the First 8490 Sequenced Strains for Exploring Actinobacteria Biosynthetic Diversity.</title>
        <authorList>
            <person name="Kalkreuter E."/>
            <person name="Kautsar S.A."/>
            <person name="Yang D."/>
            <person name="Bader C.D."/>
            <person name="Teijaro C.N."/>
            <person name="Fluegel L."/>
            <person name="Davis C.M."/>
            <person name="Simpson J.R."/>
            <person name="Lauterbach L."/>
            <person name="Steele A.D."/>
            <person name="Gui C."/>
            <person name="Meng S."/>
            <person name="Li G."/>
            <person name="Viehrig K."/>
            <person name="Ye F."/>
            <person name="Su P."/>
            <person name="Kiefer A.F."/>
            <person name="Nichols A."/>
            <person name="Cepeda A.J."/>
            <person name="Yan W."/>
            <person name="Fan B."/>
            <person name="Jiang Y."/>
            <person name="Adhikari A."/>
            <person name="Zheng C.-J."/>
            <person name="Schuster L."/>
            <person name="Cowan T.M."/>
            <person name="Smanski M.J."/>
            <person name="Chevrette M.G."/>
            <person name="De Carvalho L.P.S."/>
            <person name="Shen B."/>
        </authorList>
    </citation>
    <scope>NUCLEOTIDE SEQUENCE [LARGE SCALE GENOMIC DNA]</scope>
    <source>
        <strain evidence="6 7">NPDC002173</strain>
    </source>
</reference>
<name>A0ABW6T1X9_9ACTN</name>
<dbReference type="Gene3D" id="3.60.130.10">
    <property type="entry name" value="Clavaminate synthase-like"/>
    <property type="match status" value="1"/>
</dbReference>
<dbReference type="InterPro" id="IPR053447">
    <property type="entry name" value="Alpha-KG_dependent_hydroxylase"/>
</dbReference>
<proteinExistence type="inferred from homology"/>
<feature type="domain" description="TauD/TfdA-like" evidence="5">
    <location>
        <begin position="136"/>
        <end position="320"/>
    </location>
</feature>
<comment type="caution">
    <text evidence="6">The sequence shown here is derived from an EMBL/GenBank/DDBJ whole genome shotgun (WGS) entry which is preliminary data.</text>
</comment>
<sequence>MSTFELREEEAEAILELADELARRHPSVESTEFQDVSRTFVDELPRRLRAALHDFRLAEPSGILVLSGLPVDDAVIGSTPADWKNRPSPSPTLSLDIAFFLVASLLGDPIGWATQQDGRIMHDIFPIKGFEHDQIGWSSEETLVWHTEDAFHPLRTDYLALMCLRNPDRVETTYADVGDLRLDEATESLLRQSRFFISPDDSHRPENRALERDDDPKVADLRRRSYHRVKRALTDPEPIPVLFGAPEDPYLCVDPHYMQGIQGEDEEKALGALSAAVDAAMTGVVLDPGDICLIDNYKAVHGRRPFRARFDGTDRWLRRLNVTRDMRKSREFRLDSRSRVIY</sequence>
<keyword evidence="2" id="KW-0479">Metal-binding</keyword>
<dbReference type="InterPro" id="IPR042098">
    <property type="entry name" value="TauD-like_sf"/>
</dbReference>
<evidence type="ECO:0000256" key="1">
    <source>
        <dbReference type="ARBA" id="ARBA00008425"/>
    </source>
</evidence>
<dbReference type="InterPro" id="IPR003819">
    <property type="entry name" value="TauD/TfdA-like"/>
</dbReference>
<dbReference type="InterPro" id="IPR014503">
    <property type="entry name" value="Clavaminate_syn-like"/>
</dbReference>
<dbReference type="RefSeq" id="WP_387417461.1">
    <property type="nucleotide sequence ID" value="NZ_JBIASD010000043.1"/>
</dbReference>
<dbReference type="Proteomes" id="UP001602013">
    <property type="component" value="Unassembled WGS sequence"/>
</dbReference>
<evidence type="ECO:0000259" key="5">
    <source>
        <dbReference type="Pfam" id="PF02668"/>
    </source>
</evidence>
<protein>
    <submittedName>
        <fullName evidence="6">Guanitoxin biosynthesis L-enduracididine beta-hydroxylase GntD</fullName>
    </submittedName>
</protein>
<evidence type="ECO:0000313" key="7">
    <source>
        <dbReference type="Proteomes" id="UP001602013"/>
    </source>
</evidence>
<keyword evidence="4" id="KW-0408">Iron</keyword>
<keyword evidence="3" id="KW-0560">Oxidoreductase</keyword>